<keyword evidence="6" id="KW-0406">Ion transport</keyword>
<evidence type="ECO:0000256" key="4">
    <source>
        <dbReference type="ARBA" id="ARBA00022840"/>
    </source>
</evidence>
<evidence type="ECO:0000259" key="8">
    <source>
        <dbReference type="PROSITE" id="PS50893"/>
    </source>
</evidence>
<dbReference type="InterPro" id="IPR003439">
    <property type="entry name" value="ABC_transporter-like_ATP-bd"/>
</dbReference>
<evidence type="ECO:0000256" key="1">
    <source>
        <dbReference type="ARBA" id="ARBA00005417"/>
    </source>
</evidence>
<dbReference type="PROSITE" id="PS00211">
    <property type="entry name" value="ABC_TRANSPORTER_1"/>
    <property type="match status" value="1"/>
</dbReference>
<feature type="compositionally biased region" description="Basic and acidic residues" evidence="7">
    <location>
        <begin position="250"/>
        <end position="268"/>
    </location>
</feature>
<keyword evidence="10" id="KW-1185">Reference proteome</keyword>
<evidence type="ECO:0000256" key="5">
    <source>
        <dbReference type="ARBA" id="ARBA00022906"/>
    </source>
</evidence>
<gene>
    <name evidence="9" type="ORF">SAMN02982989_0741</name>
</gene>
<dbReference type="Gene3D" id="3.40.50.300">
    <property type="entry name" value="P-loop containing nucleotide triphosphate hydrolases"/>
    <property type="match status" value="1"/>
</dbReference>
<comment type="similarity">
    <text evidence="1">Belongs to the ABC transporter superfamily.</text>
</comment>
<dbReference type="PROSITE" id="PS50893">
    <property type="entry name" value="ABC_TRANSPORTER_2"/>
    <property type="match status" value="1"/>
</dbReference>
<proteinExistence type="inferred from homology"/>
<dbReference type="PANTHER" id="PTHR42734:SF5">
    <property type="entry name" value="IRON TRANSPORT SYSTEM ATP-BINDING PROTEIN HI_0361-RELATED"/>
    <property type="match status" value="1"/>
</dbReference>
<reference evidence="10" key="1">
    <citation type="submission" date="2017-04" db="EMBL/GenBank/DDBJ databases">
        <authorList>
            <person name="Varghese N."/>
            <person name="Submissions S."/>
        </authorList>
    </citation>
    <scope>NUCLEOTIDE SEQUENCE [LARGE SCALE GENOMIC DNA]</scope>
    <source>
        <strain evidence="10">B4P</strain>
    </source>
</reference>
<evidence type="ECO:0000256" key="3">
    <source>
        <dbReference type="ARBA" id="ARBA00022741"/>
    </source>
</evidence>
<dbReference type="RefSeq" id="WP_085423659.1">
    <property type="nucleotide sequence ID" value="NZ_FXAF01000008.1"/>
</dbReference>
<sequence length="268" mass="29362">MSDICLEFKNLTLGYRGHAAIHHLSGTVERGSLMAVVGANGSGKSTLMKGIAGILKPLGGGCVSKFDRLAYLPQQSELDRTFPARVIDLVSLGFWQRRGLLGRLTREDRADLSDCLDAVGLSGFEKRPLDSLSGGQMQRALFARTMLQDADLILLDEPFNAVDERTIRDLVGLMKRWVAEGRTILCVLHDHGLVRAHFPRTLLIARKPVAWGPTPEVLTPDNLARAGNFQEAWDENAGRCVELPPGMPHVHGEEAGRDGETRRTAAHV</sequence>
<evidence type="ECO:0000256" key="7">
    <source>
        <dbReference type="SAM" id="MobiDB-lite"/>
    </source>
</evidence>
<dbReference type="InterPro" id="IPR050153">
    <property type="entry name" value="Metal_Ion_Import_ABC"/>
</dbReference>
<organism evidence="9 10">
    <name type="scientific">Xaviernesmea oryzae</name>
    <dbReference type="NCBI Taxonomy" id="464029"/>
    <lineage>
        <taxon>Bacteria</taxon>
        <taxon>Pseudomonadati</taxon>
        <taxon>Pseudomonadota</taxon>
        <taxon>Alphaproteobacteria</taxon>
        <taxon>Hyphomicrobiales</taxon>
        <taxon>Rhizobiaceae</taxon>
        <taxon>Rhizobium/Agrobacterium group</taxon>
        <taxon>Xaviernesmea</taxon>
    </lineage>
</organism>
<dbReference type="NCBIfam" id="NF040873">
    <property type="entry name" value="AztA"/>
    <property type="match status" value="1"/>
</dbReference>
<accession>A0A1X7FTJ9</accession>
<dbReference type="AlphaFoldDB" id="A0A1X7FTJ9"/>
<protein>
    <submittedName>
        <fullName evidence="9">Zinc/manganese transport system ATP-binding protein</fullName>
    </submittedName>
</protein>
<dbReference type="InterPro" id="IPR027417">
    <property type="entry name" value="P-loop_NTPase"/>
</dbReference>
<name>A0A1X7FTJ9_9HYPH</name>
<dbReference type="STRING" id="464029.SAMN02982989_0741"/>
<feature type="domain" description="ABC transporter" evidence="8">
    <location>
        <begin position="6"/>
        <end position="231"/>
    </location>
</feature>
<dbReference type="OrthoDB" id="9806726at2"/>
<dbReference type="Proteomes" id="UP000192903">
    <property type="component" value="Unassembled WGS sequence"/>
</dbReference>
<dbReference type="SUPFAM" id="SSF52540">
    <property type="entry name" value="P-loop containing nucleoside triphosphate hydrolases"/>
    <property type="match status" value="1"/>
</dbReference>
<dbReference type="GO" id="GO:0005524">
    <property type="term" value="F:ATP binding"/>
    <property type="evidence" value="ECO:0007669"/>
    <property type="project" value="UniProtKB-KW"/>
</dbReference>
<dbReference type="GO" id="GO:0006829">
    <property type="term" value="P:zinc ion transport"/>
    <property type="evidence" value="ECO:0007669"/>
    <property type="project" value="UniProtKB-KW"/>
</dbReference>
<dbReference type="InterPro" id="IPR017871">
    <property type="entry name" value="ABC_transporter-like_CS"/>
</dbReference>
<keyword evidence="2" id="KW-0813">Transport</keyword>
<keyword evidence="5" id="KW-0864">Zinc transport</keyword>
<evidence type="ECO:0000313" key="9">
    <source>
        <dbReference type="EMBL" id="SMF58342.1"/>
    </source>
</evidence>
<dbReference type="EMBL" id="FXAF01000008">
    <property type="protein sequence ID" value="SMF58342.1"/>
    <property type="molecule type" value="Genomic_DNA"/>
</dbReference>
<dbReference type="CDD" id="cd03235">
    <property type="entry name" value="ABC_Metallic_Cations"/>
    <property type="match status" value="1"/>
</dbReference>
<keyword evidence="4 9" id="KW-0067">ATP-binding</keyword>
<evidence type="ECO:0000313" key="10">
    <source>
        <dbReference type="Proteomes" id="UP000192903"/>
    </source>
</evidence>
<keyword evidence="5" id="KW-0862">Zinc</keyword>
<evidence type="ECO:0000256" key="2">
    <source>
        <dbReference type="ARBA" id="ARBA00022448"/>
    </source>
</evidence>
<dbReference type="GO" id="GO:0016887">
    <property type="term" value="F:ATP hydrolysis activity"/>
    <property type="evidence" value="ECO:0007669"/>
    <property type="project" value="InterPro"/>
</dbReference>
<evidence type="ECO:0000256" key="6">
    <source>
        <dbReference type="ARBA" id="ARBA00023065"/>
    </source>
</evidence>
<dbReference type="PANTHER" id="PTHR42734">
    <property type="entry name" value="METAL TRANSPORT SYSTEM ATP-BINDING PROTEIN TM_0124-RELATED"/>
    <property type="match status" value="1"/>
</dbReference>
<dbReference type="InterPro" id="IPR047748">
    <property type="entry name" value="AztA-like"/>
</dbReference>
<dbReference type="SMART" id="SM00382">
    <property type="entry name" value="AAA"/>
    <property type="match status" value="1"/>
</dbReference>
<keyword evidence="3" id="KW-0547">Nucleotide-binding</keyword>
<dbReference type="InterPro" id="IPR003593">
    <property type="entry name" value="AAA+_ATPase"/>
</dbReference>
<feature type="region of interest" description="Disordered" evidence="7">
    <location>
        <begin position="247"/>
        <end position="268"/>
    </location>
</feature>
<dbReference type="Pfam" id="PF00005">
    <property type="entry name" value="ABC_tran"/>
    <property type="match status" value="1"/>
</dbReference>